<proteinExistence type="predicted"/>
<keyword evidence="5 6" id="KW-0472">Membrane</keyword>
<evidence type="ECO:0000256" key="6">
    <source>
        <dbReference type="SAM" id="Phobius"/>
    </source>
</evidence>
<evidence type="ECO:0000256" key="2">
    <source>
        <dbReference type="ARBA" id="ARBA00022475"/>
    </source>
</evidence>
<dbReference type="InterPro" id="IPR051791">
    <property type="entry name" value="Pra-immunoreactive"/>
</dbReference>
<evidence type="ECO:0000313" key="8">
    <source>
        <dbReference type="EMBL" id="CAE09467.1"/>
    </source>
</evidence>
<keyword evidence="2" id="KW-1003">Cell membrane</keyword>
<dbReference type="GO" id="GO:0005886">
    <property type="term" value="C:plasma membrane"/>
    <property type="evidence" value="ECO:0007669"/>
    <property type="project" value="UniProtKB-SubCell"/>
</dbReference>
<evidence type="ECO:0000256" key="5">
    <source>
        <dbReference type="ARBA" id="ARBA00023136"/>
    </source>
</evidence>
<keyword evidence="3 6" id="KW-0812">Transmembrane</keyword>
<dbReference type="AlphaFoldDB" id="Q7MSM0"/>
<evidence type="ECO:0000256" key="4">
    <source>
        <dbReference type="ARBA" id="ARBA00022989"/>
    </source>
</evidence>
<gene>
    <name evidence="8" type="ordered locus">WS0316</name>
</gene>
<name>Q7MSM0_WOLSU</name>
<keyword evidence="4 6" id="KW-1133">Transmembrane helix</keyword>
<sequence length="163" mass="18217">MQKGRWRDIKQGRIAPPSMPSSSPCGAPASYFTRFKAQVVDTFMLYTPILYLVTYVILGRAEEFRSNEWGPFLSVALYGILSSILLALHGQTPGCKAYKIRVVDREGKKIGFLRALGRFFLFLLSALLLFGIALPFIRQKGSTLHDWILDTSVINDDAPSSVD</sequence>
<feature type="transmembrane region" description="Helical" evidence="6">
    <location>
        <begin position="111"/>
        <end position="137"/>
    </location>
</feature>
<dbReference type="EMBL" id="BX571657">
    <property type="protein sequence ID" value="CAE09467.1"/>
    <property type="molecule type" value="Genomic_DNA"/>
</dbReference>
<keyword evidence="9" id="KW-1185">Reference proteome</keyword>
<dbReference type="KEGG" id="wsu:WS0316"/>
<dbReference type="PANTHER" id="PTHR36115:SF6">
    <property type="entry name" value="PROLINE-RICH ANTIGEN HOMOLOG"/>
    <property type="match status" value="1"/>
</dbReference>
<evidence type="ECO:0000256" key="1">
    <source>
        <dbReference type="ARBA" id="ARBA00004651"/>
    </source>
</evidence>
<dbReference type="RefSeq" id="WP_011138268.1">
    <property type="nucleotide sequence ID" value="NC_005090.1"/>
</dbReference>
<evidence type="ECO:0000259" key="7">
    <source>
        <dbReference type="Pfam" id="PF06271"/>
    </source>
</evidence>
<dbReference type="HOGENOM" id="CLU_121376_0_0_7"/>
<accession>Q7MSM0</accession>
<dbReference type="Pfam" id="PF06271">
    <property type="entry name" value="RDD"/>
    <property type="match status" value="1"/>
</dbReference>
<protein>
    <recommendedName>
        <fullName evidence="7">RDD domain-containing protein</fullName>
    </recommendedName>
</protein>
<dbReference type="PANTHER" id="PTHR36115">
    <property type="entry name" value="PROLINE-RICH ANTIGEN HOMOLOG-RELATED"/>
    <property type="match status" value="1"/>
</dbReference>
<reference evidence="8 9" key="1">
    <citation type="journal article" date="2003" name="Proc. Natl. Acad. Sci. U.S.A.">
        <title>Complete genome sequence and analysis of Wolinella succinogenes.</title>
        <authorList>
            <person name="Baar C."/>
            <person name="Eppinger M."/>
            <person name="Raddatz G."/>
            <person name="Simon JM."/>
            <person name="Lanz C."/>
            <person name="Klimmek O."/>
            <person name="Nandakumar R."/>
            <person name="Gross R."/>
            <person name="Rosinus A."/>
            <person name="Keller H."/>
            <person name="Jagtap P."/>
            <person name="Linke B."/>
            <person name="Meyer F."/>
            <person name="Lederer H."/>
            <person name="Schuster S.C."/>
        </authorList>
    </citation>
    <scope>NUCLEOTIDE SEQUENCE [LARGE SCALE GENOMIC DNA]</scope>
    <source>
        <strain evidence="9">ATCC 29543 / DSM 1740 / CCUG 13145 / JCM 31913 / LMG 7466 / NCTC 11488 / FDC 602W</strain>
    </source>
</reference>
<feature type="transmembrane region" description="Helical" evidence="6">
    <location>
        <begin position="70"/>
        <end position="90"/>
    </location>
</feature>
<evidence type="ECO:0000256" key="3">
    <source>
        <dbReference type="ARBA" id="ARBA00022692"/>
    </source>
</evidence>
<feature type="domain" description="RDD" evidence="7">
    <location>
        <begin position="29"/>
        <end position="149"/>
    </location>
</feature>
<dbReference type="Proteomes" id="UP000000422">
    <property type="component" value="Chromosome"/>
</dbReference>
<dbReference type="STRING" id="273121.WS0316"/>
<comment type="subcellular location">
    <subcellularLocation>
        <location evidence="1">Cell membrane</location>
        <topology evidence="1">Multi-pass membrane protein</topology>
    </subcellularLocation>
</comment>
<dbReference type="eggNOG" id="COG1714">
    <property type="taxonomic scope" value="Bacteria"/>
</dbReference>
<dbReference type="InterPro" id="IPR010432">
    <property type="entry name" value="RDD"/>
</dbReference>
<feature type="transmembrane region" description="Helical" evidence="6">
    <location>
        <begin position="39"/>
        <end position="58"/>
    </location>
</feature>
<evidence type="ECO:0000313" key="9">
    <source>
        <dbReference type="Proteomes" id="UP000000422"/>
    </source>
</evidence>
<organism evidence="9">
    <name type="scientific">Wolinella succinogenes (strain ATCC 29543 / DSM 1740 / CCUG 13145 / JCM 31913 / LMG 7466 / NCTC 11488 / FDC 602W)</name>
    <name type="common">Vibrio succinogenes</name>
    <dbReference type="NCBI Taxonomy" id="273121"/>
    <lineage>
        <taxon>Bacteria</taxon>
        <taxon>Pseudomonadati</taxon>
        <taxon>Campylobacterota</taxon>
        <taxon>Epsilonproteobacteria</taxon>
        <taxon>Campylobacterales</taxon>
        <taxon>Helicobacteraceae</taxon>
        <taxon>Wolinella</taxon>
    </lineage>
</organism>